<gene>
    <name evidence="1" type="ORF">PDMSB3_2458</name>
</gene>
<dbReference type="EMBL" id="LR699554">
    <property type="protein sequence ID" value="VVD33742.1"/>
    <property type="molecule type" value="Genomic_DNA"/>
</dbReference>
<evidence type="ECO:0000313" key="1">
    <source>
        <dbReference type="EMBL" id="VVD33742.1"/>
    </source>
</evidence>
<protein>
    <submittedName>
        <fullName evidence="1">Uncharacterized protein</fullName>
    </submittedName>
</protein>
<name>A0A5Q4ZVA0_9BURK</name>
<proteinExistence type="predicted"/>
<accession>A0A5Q4ZVA0</accession>
<dbReference type="KEGG" id="pdio:PDMSB3_2458.1"/>
<dbReference type="AlphaFoldDB" id="A0A5Q4ZVA0"/>
<reference evidence="1 2" key="1">
    <citation type="submission" date="2019-08" db="EMBL/GenBank/DDBJ databases">
        <authorList>
            <person name="Herpell B J."/>
        </authorList>
    </citation>
    <scope>NUCLEOTIDE SEQUENCE [LARGE SCALE GENOMIC DNA]</scope>
    <source>
        <strain evidence="2">Msb3</strain>
    </source>
</reference>
<evidence type="ECO:0000313" key="2">
    <source>
        <dbReference type="Proteomes" id="UP000325811"/>
    </source>
</evidence>
<organism evidence="1 2">
    <name type="scientific">Paraburkholderia dioscoreae</name>
    <dbReference type="NCBI Taxonomy" id="2604047"/>
    <lineage>
        <taxon>Bacteria</taxon>
        <taxon>Pseudomonadati</taxon>
        <taxon>Pseudomonadota</taxon>
        <taxon>Betaproteobacteria</taxon>
        <taxon>Burkholderiales</taxon>
        <taxon>Burkholderiaceae</taxon>
        <taxon>Paraburkholderia</taxon>
    </lineage>
</organism>
<sequence>MRKGFNSLSGAIDGYMASLREANKLTEVGATTLGCSPHLISAVRARSATPTKDLTIRKHSSSAALWIGEPRTPRISRFPGRDFLGSFGTYNRAGSWI</sequence>
<dbReference type="Proteomes" id="UP000325811">
    <property type="component" value="Chromosome II"/>
</dbReference>
<keyword evidence="2" id="KW-1185">Reference proteome</keyword>